<gene>
    <name evidence="2" type="ORF">HAX54_028637</name>
</gene>
<accession>A0ABS8S9N5</accession>
<evidence type="ECO:0000313" key="2">
    <source>
        <dbReference type="EMBL" id="MCD7455549.1"/>
    </source>
</evidence>
<feature type="region of interest" description="Disordered" evidence="1">
    <location>
        <begin position="1"/>
        <end position="115"/>
    </location>
</feature>
<dbReference type="Proteomes" id="UP000823775">
    <property type="component" value="Unassembled WGS sequence"/>
</dbReference>
<evidence type="ECO:0000256" key="1">
    <source>
        <dbReference type="SAM" id="MobiDB-lite"/>
    </source>
</evidence>
<keyword evidence="3" id="KW-1185">Reference proteome</keyword>
<feature type="compositionally biased region" description="Polar residues" evidence="1">
    <location>
        <begin position="19"/>
        <end position="40"/>
    </location>
</feature>
<comment type="caution">
    <text evidence="2">The sequence shown here is derived from an EMBL/GenBank/DDBJ whole genome shotgun (WGS) entry which is preliminary data.</text>
</comment>
<dbReference type="EMBL" id="JACEIK010000352">
    <property type="protein sequence ID" value="MCD7455549.1"/>
    <property type="molecule type" value="Genomic_DNA"/>
</dbReference>
<sequence length="191" mass="20294">MVSDPSSTSPNVSKSPSSQEQSLPTANLASSSPSKTNPYSTVRPASPFPSQETTISIRPLASLPPRIEGNLSPIMNRDSPHESVPKSPSPKRSTLTNSASIYAASDDPPNNVSLSDSECGKDLVPIVALKKGAWKRILASGQEMRSGSKTSCVLALLLTHWLFGTLKVGQLPFPSPLFLNLRLNPSLRGSC</sequence>
<organism evidence="2 3">
    <name type="scientific">Datura stramonium</name>
    <name type="common">Jimsonweed</name>
    <name type="synonym">Common thornapple</name>
    <dbReference type="NCBI Taxonomy" id="4076"/>
    <lineage>
        <taxon>Eukaryota</taxon>
        <taxon>Viridiplantae</taxon>
        <taxon>Streptophyta</taxon>
        <taxon>Embryophyta</taxon>
        <taxon>Tracheophyta</taxon>
        <taxon>Spermatophyta</taxon>
        <taxon>Magnoliopsida</taxon>
        <taxon>eudicotyledons</taxon>
        <taxon>Gunneridae</taxon>
        <taxon>Pentapetalae</taxon>
        <taxon>asterids</taxon>
        <taxon>lamiids</taxon>
        <taxon>Solanales</taxon>
        <taxon>Solanaceae</taxon>
        <taxon>Solanoideae</taxon>
        <taxon>Datureae</taxon>
        <taxon>Datura</taxon>
    </lineage>
</organism>
<feature type="compositionally biased region" description="Polar residues" evidence="1">
    <location>
        <begin position="90"/>
        <end position="100"/>
    </location>
</feature>
<reference evidence="2 3" key="1">
    <citation type="journal article" date="2021" name="BMC Genomics">
        <title>Datura genome reveals duplications of psychoactive alkaloid biosynthetic genes and high mutation rate following tissue culture.</title>
        <authorList>
            <person name="Rajewski A."/>
            <person name="Carter-House D."/>
            <person name="Stajich J."/>
            <person name="Litt A."/>
        </authorList>
    </citation>
    <scope>NUCLEOTIDE SEQUENCE [LARGE SCALE GENOMIC DNA]</scope>
    <source>
        <strain evidence="2">AR-01</strain>
    </source>
</reference>
<evidence type="ECO:0000313" key="3">
    <source>
        <dbReference type="Proteomes" id="UP000823775"/>
    </source>
</evidence>
<proteinExistence type="predicted"/>
<feature type="compositionally biased region" description="Low complexity" evidence="1">
    <location>
        <begin position="1"/>
        <end position="18"/>
    </location>
</feature>
<name>A0ABS8S9N5_DATST</name>
<protein>
    <submittedName>
        <fullName evidence="2">Uncharacterized protein</fullName>
    </submittedName>
</protein>